<organism evidence="1 2">
    <name type="scientific">Gigaspora margarita</name>
    <dbReference type="NCBI Taxonomy" id="4874"/>
    <lineage>
        <taxon>Eukaryota</taxon>
        <taxon>Fungi</taxon>
        <taxon>Fungi incertae sedis</taxon>
        <taxon>Mucoromycota</taxon>
        <taxon>Glomeromycotina</taxon>
        <taxon>Glomeromycetes</taxon>
        <taxon>Diversisporales</taxon>
        <taxon>Gigasporaceae</taxon>
        <taxon>Gigaspora</taxon>
    </lineage>
</organism>
<dbReference type="EMBL" id="WTPW01000041">
    <property type="protein sequence ID" value="KAF0555361.1"/>
    <property type="molecule type" value="Genomic_DNA"/>
</dbReference>
<comment type="caution">
    <text evidence="1">The sequence shown here is derived from an EMBL/GenBank/DDBJ whole genome shotgun (WGS) entry which is preliminary data.</text>
</comment>
<sequence length="196" mass="23812">MELYFNKDARIRKFKYILIKLKDLRIALKNNLEQTGGFAAITRQRSKILSKRMFESRRFDPNDWSHQEYLIWLKLLETVERFYAIALIRQNHKTELLEFLRRQGREDKAEILTNDESVETVEMLYSTLLNYIRKDSDYFNYCRGFLYKESHEMRKQPKKMVSQDDLDNLKAIFLNHYKLFEAVTNDRSVWAQIKKH</sequence>
<evidence type="ECO:0000313" key="2">
    <source>
        <dbReference type="Proteomes" id="UP000439903"/>
    </source>
</evidence>
<dbReference type="AlphaFoldDB" id="A0A8H4EUB5"/>
<dbReference type="OrthoDB" id="2322908at2759"/>
<keyword evidence="2" id="KW-1185">Reference proteome</keyword>
<name>A0A8H4EUB5_GIGMA</name>
<proteinExistence type="predicted"/>
<protein>
    <submittedName>
        <fullName evidence="1">Uncharacterized protein</fullName>
    </submittedName>
</protein>
<dbReference type="Proteomes" id="UP000439903">
    <property type="component" value="Unassembled WGS sequence"/>
</dbReference>
<accession>A0A8H4EUB5</accession>
<gene>
    <name evidence="1" type="ORF">F8M41_017452</name>
</gene>
<reference evidence="1 2" key="1">
    <citation type="journal article" date="2019" name="Environ. Microbiol.">
        <title>At the nexus of three kingdoms: the genome of the mycorrhizal fungus Gigaspora margarita provides insights into plant, endobacterial and fungal interactions.</title>
        <authorList>
            <person name="Venice F."/>
            <person name="Ghignone S."/>
            <person name="Salvioli di Fossalunga A."/>
            <person name="Amselem J."/>
            <person name="Novero M."/>
            <person name="Xianan X."/>
            <person name="Sedzielewska Toro K."/>
            <person name="Morin E."/>
            <person name="Lipzen A."/>
            <person name="Grigoriev I.V."/>
            <person name="Henrissat B."/>
            <person name="Martin F.M."/>
            <person name="Bonfante P."/>
        </authorList>
    </citation>
    <scope>NUCLEOTIDE SEQUENCE [LARGE SCALE GENOMIC DNA]</scope>
    <source>
        <strain evidence="1 2">BEG34</strain>
    </source>
</reference>
<evidence type="ECO:0000313" key="1">
    <source>
        <dbReference type="EMBL" id="KAF0555361.1"/>
    </source>
</evidence>